<proteinExistence type="predicted"/>
<feature type="transmembrane region" description="Helical" evidence="6">
    <location>
        <begin position="198"/>
        <end position="222"/>
    </location>
</feature>
<dbReference type="Pfam" id="PF02687">
    <property type="entry name" value="FtsX"/>
    <property type="match status" value="1"/>
</dbReference>
<reference evidence="8 9" key="1">
    <citation type="journal article" date="2014" name="Genome Announc.">
        <title>Draft Genome Sequences of Marine Flavobacterium Algibacter lectus Strains SS8 and NR4.</title>
        <authorList>
            <person name="Takatani N."/>
            <person name="Nakanishi M."/>
            <person name="Meirelles P."/>
            <person name="Mino S."/>
            <person name="Suda W."/>
            <person name="Oshima K."/>
            <person name="Hattori M."/>
            <person name="Ohkuma M."/>
            <person name="Hosokawa M."/>
            <person name="Miyashita K."/>
            <person name="Thompson F.L."/>
            <person name="Niwa A."/>
            <person name="Sawabe T."/>
            <person name="Sawabe T."/>
        </authorList>
    </citation>
    <scope>NUCLEOTIDE SEQUENCE [LARGE SCALE GENOMIC DNA]</scope>
    <source>
        <strain evidence="9">JCM19274</strain>
    </source>
</reference>
<dbReference type="InterPro" id="IPR003838">
    <property type="entry name" value="ABC3_permease_C"/>
</dbReference>
<protein>
    <submittedName>
        <fullName evidence="8">ABC transporter permease protein</fullName>
    </submittedName>
</protein>
<dbReference type="GO" id="GO:0005886">
    <property type="term" value="C:plasma membrane"/>
    <property type="evidence" value="ECO:0007669"/>
    <property type="project" value="UniProtKB-SubCell"/>
</dbReference>
<name>A0A090WNF9_9FLAO</name>
<keyword evidence="2" id="KW-1003">Cell membrane</keyword>
<feature type="transmembrane region" description="Helical" evidence="6">
    <location>
        <begin position="243"/>
        <end position="272"/>
    </location>
</feature>
<organism evidence="8 9">
    <name type="scientific">Algibacter lectus</name>
    <dbReference type="NCBI Taxonomy" id="221126"/>
    <lineage>
        <taxon>Bacteria</taxon>
        <taxon>Pseudomonadati</taxon>
        <taxon>Bacteroidota</taxon>
        <taxon>Flavobacteriia</taxon>
        <taxon>Flavobacteriales</taxon>
        <taxon>Flavobacteriaceae</taxon>
        <taxon>Algibacter</taxon>
    </lineage>
</organism>
<keyword evidence="5 6" id="KW-0472">Membrane</keyword>
<dbReference type="EMBL" id="BBNU01000001">
    <property type="protein sequence ID" value="GAL77763.1"/>
    <property type="molecule type" value="Genomic_DNA"/>
</dbReference>
<dbReference type="PANTHER" id="PTHR30287:SF1">
    <property type="entry name" value="INNER MEMBRANE PROTEIN"/>
    <property type="match status" value="1"/>
</dbReference>
<evidence type="ECO:0000256" key="5">
    <source>
        <dbReference type="ARBA" id="ARBA00023136"/>
    </source>
</evidence>
<evidence type="ECO:0000313" key="8">
    <source>
        <dbReference type="EMBL" id="GAL77763.1"/>
    </source>
</evidence>
<sequence length="329" mass="35802">MGADFVIDSKQKPTEKTQAIIDSLGADASEVNFVSMAAFPKNNGTKLVKVRAIEGAFPFYGNITTTPKDAGATYQNLGGALVDATLLLQYKIIPGDSIKIGELTLPIIGELKAIPGSTAISSSVAPTVLIPFRFLDETELLQLGSRKEYQYFFKDPKANLDDLKKTLEPVLEAENADIDTHISTSKRLGRRYDNVSRFLNLVAFIALLLGCIGIASSVHIYIKEKLKSVAVLKCLGASRKQTFFIYLLQIISIGLIGGLIGSGIGTALQYAFPYILQDFLPFSVEISISAQPIIMGITLGGFNVGFICFITFIRDLLCIAFRGFKRLGR</sequence>
<keyword evidence="4 6" id="KW-1133">Transmembrane helix</keyword>
<dbReference type="AlphaFoldDB" id="A0A090WNF9"/>
<evidence type="ECO:0000256" key="3">
    <source>
        <dbReference type="ARBA" id="ARBA00022692"/>
    </source>
</evidence>
<accession>A0A090WNF9</accession>
<dbReference type="STRING" id="221126.SAMN04489722_102184"/>
<comment type="caution">
    <text evidence="8">The sequence shown here is derived from an EMBL/GenBank/DDBJ whole genome shotgun (WGS) entry which is preliminary data.</text>
</comment>
<evidence type="ECO:0000256" key="2">
    <source>
        <dbReference type="ARBA" id="ARBA00022475"/>
    </source>
</evidence>
<feature type="transmembrane region" description="Helical" evidence="6">
    <location>
        <begin position="292"/>
        <end position="317"/>
    </location>
</feature>
<evidence type="ECO:0000256" key="4">
    <source>
        <dbReference type="ARBA" id="ARBA00022989"/>
    </source>
</evidence>
<gene>
    <name evidence="8" type="ORF">JCM19274_5476</name>
</gene>
<evidence type="ECO:0000313" key="9">
    <source>
        <dbReference type="Proteomes" id="UP000029643"/>
    </source>
</evidence>
<evidence type="ECO:0000259" key="7">
    <source>
        <dbReference type="Pfam" id="PF02687"/>
    </source>
</evidence>
<evidence type="ECO:0000256" key="6">
    <source>
        <dbReference type="SAM" id="Phobius"/>
    </source>
</evidence>
<dbReference type="PANTHER" id="PTHR30287">
    <property type="entry name" value="MEMBRANE COMPONENT OF PREDICTED ABC SUPERFAMILY METABOLITE UPTAKE TRANSPORTER"/>
    <property type="match status" value="1"/>
</dbReference>
<dbReference type="InterPro" id="IPR038766">
    <property type="entry name" value="Membrane_comp_ABC_pdt"/>
</dbReference>
<dbReference type="Proteomes" id="UP000029643">
    <property type="component" value="Unassembled WGS sequence"/>
</dbReference>
<comment type="subcellular location">
    <subcellularLocation>
        <location evidence="1">Cell membrane</location>
        <topology evidence="1">Multi-pass membrane protein</topology>
    </subcellularLocation>
</comment>
<keyword evidence="3 6" id="KW-0812">Transmembrane</keyword>
<evidence type="ECO:0000256" key="1">
    <source>
        <dbReference type="ARBA" id="ARBA00004651"/>
    </source>
</evidence>
<feature type="domain" description="ABC3 transporter permease C-terminal" evidence="7">
    <location>
        <begin position="201"/>
        <end position="313"/>
    </location>
</feature>